<feature type="domain" description="Reverse transcriptase zinc-binding" evidence="1">
    <location>
        <begin position="69"/>
        <end position="112"/>
    </location>
</feature>
<protein>
    <recommendedName>
        <fullName evidence="1">Reverse transcriptase zinc-binding domain-containing protein</fullName>
    </recommendedName>
</protein>
<dbReference type="EMBL" id="JADBGQ010000006">
    <property type="protein sequence ID" value="KAG5393403.1"/>
    <property type="molecule type" value="Genomic_DNA"/>
</dbReference>
<dbReference type="Pfam" id="PF13966">
    <property type="entry name" value="zf-RVT"/>
    <property type="match status" value="1"/>
</dbReference>
<evidence type="ECO:0000313" key="3">
    <source>
        <dbReference type="Proteomes" id="UP000823674"/>
    </source>
</evidence>
<organism evidence="2 3">
    <name type="scientific">Brassica rapa subsp. trilocularis</name>
    <dbReference type="NCBI Taxonomy" id="1813537"/>
    <lineage>
        <taxon>Eukaryota</taxon>
        <taxon>Viridiplantae</taxon>
        <taxon>Streptophyta</taxon>
        <taxon>Embryophyta</taxon>
        <taxon>Tracheophyta</taxon>
        <taxon>Spermatophyta</taxon>
        <taxon>Magnoliopsida</taxon>
        <taxon>eudicotyledons</taxon>
        <taxon>Gunneridae</taxon>
        <taxon>Pentapetalae</taxon>
        <taxon>rosids</taxon>
        <taxon>malvids</taxon>
        <taxon>Brassicales</taxon>
        <taxon>Brassicaceae</taxon>
        <taxon>Brassiceae</taxon>
        <taxon>Brassica</taxon>
    </lineage>
</organism>
<name>A0ABQ7M5T7_BRACM</name>
<dbReference type="Proteomes" id="UP000823674">
    <property type="component" value="Chromosome A06"/>
</dbReference>
<gene>
    <name evidence="2" type="primary">A06p024940.1_BraROA</name>
    <name evidence="2" type="ORF">IGI04_023366</name>
</gene>
<evidence type="ECO:0000313" key="2">
    <source>
        <dbReference type="EMBL" id="KAG5393403.1"/>
    </source>
</evidence>
<evidence type="ECO:0000259" key="1">
    <source>
        <dbReference type="Pfam" id="PF13966"/>
    </source>
</evidence>
<keyword evidence="3" id="KW-1185">Reference proteome</keyword>
<sequence>MAQTNLHMGVRSKDELLLWIIKCVAIIAAINSVPPPVEDAGGNRVLWKHGDDNYKPWFSSSRNLGSHHQIRVHRNVMEWSEIIWFSEAMPKFSFISWLAVRNRLSRADRTRAPHILCISYSYTLWTDLVGCFLPRPSPDWNITMNTLLSPRRNKVDSYMLRLAFQRSIYSL</sequence>
<comment type="caution">
    <text evidence="2">The sequence shown here is derived from an EMBL/GenBank/DDBJ whole genome shotgun (WGS) entry which is preliminary data.</text>
</comment>
<proteinExistence type="predicted"/>
<reference evidence="2 3" key="1">
    <citation type="submission" date="2021-03" db="EMBL/GenBank/DDBJ databases">
        <authorList>
            <person name="King G.J."/>
            <person name="Bancroft I."/>
            <person name="Baten A."/>
            <person name="Bloomfield J."/>
            <person name="Borpatragohain P."/>
            <person name="He Z."/>
            <person name="Irish N."/>
            <person name="Irwin J."/>
            <person name="Liu K."/>
            <person name="Mauleon R.P."/>
            <person name="Moore J."/>
            <person name="Morris R."/>
            <person name="Ostergaard L."/>
            <person name="Wang B."/>
            <person name="Wells R."/>
        </authorList>
    </citation>
    <scope>NUCLEOTIDE SEQUENCE [LARGE SCALE GENOMIC DNA]</scope>
    <source>
        <strain evidence="2">R-o-18</strain>
        <tissue evidence="2">Leaf</tissue>
    </source>
</reference>
<dbReference type="InterPro" id="IPR026960">
    <property type="entry name" value="RVT-Znf"/>
</dbReference>
<accession>A0ABQ7M5T7</accession>